<keyword evidence="13" id="KW-1185">Reference proteome</keyword>
<evidence type="ECO:0000256" key="6">
    <source>
        <dbReference type="ARBA" id="ARBA00022827"/>
    </source>
</evidence>
<feature type="transmembrane region" description="Helical" evidence="10">
    <location>
        <begin position="62"/>
        <end position="82"/>
    </location>
</feature>
<dbReference type="InterPro" id="IPR013698">
    <property type="entry name" value="Squalene_epoxidase"/>
</dbReference>
<dbReference type="UniPathway" id="UPA00767">
    <property type="reaction ID" value="UER00752"/>
</dbReference>
<feature type="transmembrane region" description="Helical" evidence="10">
    <location>
        <begin position="127"/>
        <end position="149"/>
    </location>
</feature>
<proteinExistence type="inferred from homology"/>
<evidence type="ECO:0000256" key="10">
    <source>
        <dbReference type="RuleBase" id="RU367121"/>
    </source>
</evidence>
<evidence type="ECO:0000259" key="11">
    <source>
        <dbReference type="Pfam" id="PF08491"/>
    </source>
</evidence>
<dbReference type="Pfam" id="PF13450">
    <property type="entry name" value="NAD_binding_8"/>
    <property type="match status" value="1"/>
</dbReference>
<feature type="domain" description="Squalene epoxidase" evidence="11">
    <location>
        <begin position="246"/>
        <end position="286"/>
    </location>
</feature>
<dbReference type="GO" id="GO:0016126">
    <property type="term" value="P:sterol biosynthetic process"/>
    <property type="evidence" value="ECO:0007669"/>
    <property type="project" value="UniProtKB-UniRule"/>
</dbReference>
<comment type="cofactor">
    <cofactor evidence="1 10">
        <name>FAD</name>
        <dbReference type="ChEBI" id="CHEBI:57692"/>
    </cofactor>
</comment>
<sequence length="312" mass="35549">MKEWKGFSYAISYEKICYVIHPRDNFSNVDSFLVQYFINKIFLLQGEYCLNKTRNGKVDRRNAIEVIIVGAGVAGSALAYTLGKEGRRVRVIERDLNQPDRIVGELLQLGGYLKLLELGFQGMQEPILVTLLSPSPMFFIPFLTLFLTADSVHEIDAQRVFSYVLYKNRKNTRLSYTLKHFQSDVAGMSFHNGRFIQRMRHKAASLPNIEQGTMTSLIEENGTIKGVQYKTKGGRESSAYICSPYYIVCDDCFSNLRYSLCDLKVNVASYFVSLALENCKLLLVSKAVSKQILLCLMSKPRDLEKKQKQNLP</sequence>
<dbReference type="EMBL" id="CM018215">
    <property type="protein sequence ID" value="KAB2046050.1"/>
    <property type="molecule type" value="Genomic_DNA"/>
</dbReference>
<dbReference type="GO" id="GO:0005783">
    <property type="term" value="C:endoplasmic reticulum"/>
    <property type="evidence" value="ECO:0007669"/>
    <property type="project" value="TreeGrafter"/>
</dbReference>
<dbReference type="GO" id="GO:0016020">
    <property type="term" value="C:membrane"/>
    <property type="evidence" value="ECO:0007669"/>
    <property type="project" value="UniProtKB-SubCell"/>
</dbReference>
<evidence type="ECO:0000256" key="8">
    <source>
        <dbReference type="ARBA" id="ARBA00023136"/>
    </source>
</evidence>
<dbReference type="PANTHER" id="PTHR10835:SF15">
    <property type="entry name" value="SQUALENE EPOXIDASE 2, MITOCHONDRIAL"/>
    <property type="match status" value="1"/>
</dbReference>
<comment type="function">
    <text evidence="10">Catalyzes the stereospecific oxidation of squalene to (S)-2,3-epoxysqualene, and is considered to be a rate-limiting enzyme in steroid biosynthesis.</text>
</comment>
<evidence type="ECO:0000256" key="5">
    <source>
        <dbReference type="ARBA" id="ARBA00022630"/>
    </source>
</evidence>
<comment type="similarity">
    <text evidence="3 10">Belongs to the squalene monooxygenase family.</text>
</comment>
<dbReference type="Gene3D" id="3.50.50.60">
    <property type="entry name" value="FAD/NAD(P)-binding domain"/>
    <property type="match status" value="1"/>
</dbReference>
<comment type="subcellular location">
    <subcellularLocation>
        <location evidence="10">Membrane</location>
        <topology evidence="10">Multi-pass membrane protein</topology>
    </subcellularLocation>
</comment>
<keyword evidence="5 10" id="KW-0285">Flavoprotein</keyword>
<evidence type="ECO:0000313" key="13">
    <source>
        <dbReference type="Proteomes" id="UP000327439"/>
    </source>
</evidence>
<accession>A0A5J5SR23</accession>
<evidence type="ECO:0000256" key="4">
    <source>
        <dbReference type="ARBA" id="ARBA00012312"/>
    </source>
</evidence>
<dbReference type="InterPro" id="IPR036188">
    <property type="entry name" value="FAD/NAD-bd_sf"/>
</dbReference>
<dbReference type="SUPFAM" id="SSF51905">
    <property type="entry name" value="FAD/NAD(P)-binding domain"/>
    <property type="match status" value="1"/>
</dbReference>
<keyword evidence="7 10" id="KW-0560">Oxidoreductase</keyword>
<dbReference type="Pfam" id="PF08491">
    <property type="entry name" value="SE"/>
    <property type="match status" value="1"/>
</dbReference>
<gene>
    <name evidence="12" type="ORF">ES319_D01G206100v1</name>
</gene>
<dbReference type="Proteomes" id="UP000327439">
    <property type="component" value="Chromosome D01"/>
</dbReference>
<evidence type="ECO:0000256" key="7">
    <source>
        <dbReference type="ARBA" id="ARBA00023002"/>
    </source>
</evidence>
<reference evidence="13" key="1">
    <citation type="journal article" date="2020" name="Nat. Genet.">
        <title>Genomic diversifications of five Gossypium allopolyploid species and their impact on cotton improvement.</title>
        <authorList>
            <person name="Chen Z.J."/>
            <person name="Sreedasyam A."/>
            <person name="Ando A."/>
            <person name="Song Q."/>
            <person name="De Santiago L.M."/>
            <person name="Hulse-Kemp A.M."/>
            <person name="Ding M."/>
            <person name="Ye W."/>
            <person name="Kirkbride R.C."/>
            <person name="Jenkins J."/>
            <person name="Plott C."/>
            <person name="Lovell J."/>
            <person name="Lin Y.M."/>
            <person name="Vaughn R."/>
            <person name="Liu B."/>
            <person name="Simpson S."/>
            <person name="Scheffler B.E."/>
            <person name="Wen L."/>
            <person name="Saski C.A."/>
            <person name="Grover C.E."/>
            <person name="Hu G."/>
            <person name="Conover J.L."/>
            <person name="Carlson J.W."/>
            <person name="Shu S."/>
            <person name="Boston L.B."/>
            <person name="Williams M."/>
            <person name="Peterson D.G."/>
            <person name="McGee K."/>
            <person name="Jones D.C."/>
            <person name="Wendel J.F."/>
            <person name="Stelly D.M."/>
            <person name="Grimwood J."/>
            <person name="Schmutz J."/>
        </authorList>
    </citation>
    <scope>NUCLEOTIDE SEQUENCE [LARGE SCALE GENOMIC DNA]</scope>
    <source>
        <strain evidence="13">cv. 3-79</strain>
    </source>
</reference>
<organism evidence="12 13">
    <name type="scientific">Gossypium barbadense</name>
    <name type="common">Sea Island cotton</name>
    <name type="synonym">Hibiscus barbadensis</name>
    <dbReference type="NCBI Taxonomy" id="3634"/>
    <lineage>
        <taxon>Eukaryota</taxon>
        <taxon>Viridiplantae</taxon>
        <taxon>Streptophyta</taxon>
        <taxon>Embryophyta</taxon>
        <taxon>Tracheophyta</taxon>
        <taxon>Spermatophyta</taxon>
        <taxon>Magnoliopsida</taxon>
        <taxon>eudicotyledons</taxon>
        <taxon>Gunneridae</taxon>
        <taxon>Pentapetalae</taxon>
        <taxon>rosids</taxon>
        <taxon>malvids</taxon>
        <taxon>Malvales</taxon>
        <taxon>Malvaceae</taxon>
        <taxon>Malvoideae</taxon>
        <taxon>Gossypium</taxon>
    </lineage>
</organism>
<evidence type="ECO:0000256" key="9">
    <source>
        <dbReference type="ARBA" id="ARBA00048658"/>
    </source>
</evidence>
<keyword evidence="8 10" id="KW-0472">Membrane</keyword>
<dbReference type="GO" id="GO:0050660">
    <property type="term" value="F:flavin adenine dinucleotide binding"/>
    <property type="evidence" value="ECO:0007669"/>
    <property type="project" value="UniProtKB-UniRule"/>
</dbReference>
<protein>
    <recommendedName>
        <fullName evidence="4 10">Squalene monooxygenase</fullName>
        <ecNumber evidence="4 10">1.14.14.17</ecNumber>
    </recommendedName>
</protein>
<dbReference type="GO" id="GO:0004506">
    <property type="term" value="F:squalene monooxygenase activity"/>
    <property type="evidence" value="ECO:0007669"/>
    <property type="project" value="UniProtKB-UniRule"/>
</dbReference>
<dbReference type="PANTHER" id="PTHR10835">
    <property type="entry name" value="SQUALENE MONOOXYGENASE"/>
    <property type="match status" value="1"/>
</dbReference>
<evidence type="ECO:0000256" key="3">
    <source>
        <dbReference type="ARBA" id="ARBA00008802"/>
    </source>
</evidence>
<keyword evidence="10" id="KW-1133">Transmembrane helix</keyword>
<comment type="pathway">
    <text evidence="2">Terpene metabolism; lanosterol biosynthesis; lanosterol from farnesyl diphosphate: step 2/3.</text>
</comment>
<evidence type="ECO:0000313" key="12">
    <source>
        <dbReference type="EMBL" id="KAB2046050.1"/>
    </source>
</evidence>
<dbReference type="InterPro" id="IPR040125">
    <property type="entry name" value="Squalene_monox"/>
</dbReference>
<dbReference type="EC" id="1.14.14.17" evidence="4 10"/>
<comment type="catalytic activity">
    <reaction evidence="9 10">
        <text>squalene + reduced [NADPH--hemoprotein reductase] + O2 = (S)-2,3-epoxysqualene + oxidized [NADPH--hemoprotein reductase] + H2O + H(+)</text>
        <dbReference type="Rhea" id="RHEA:25282"/>
        <dbReference type="Rhea" id="RHEA-COMP:11964"/>
        <dbReference type="Rhea" id="RHEA-COMP:11965"/>
        <dbReference type="ChEBI" id="CHEBI:15377"/>
        <dbReference type="ChEBI" id="CHEBI:15378"/>
        <dbReference type="ChEBI" id="CHEBI:15379"/>
        <dbReference type="ChEBI" id="CHEBI:15440"/>
        <dbReference type="ChEBI" id="CHEBI:15441"/>
        <dbReference type="ChEBI" id="CHEBI:57618"/>
        <dbReference type="ChEBI" id="CHEBI:58210"/>
        <dbReference type="EC" id="1.14.14.17"/>
    </reaction>
</comment>
<keyword evidence="10" id="KW-0812">Transmembrane</keyword>
<keyword evidence="6 10" id="KW-0274">FAD</keyword>
<evidence type="ECO:0000256" key="1">
    <source>
        <dbReference type="ARBA" id="ARBA00001974"/>
    </source>
</evidence>
<dbReference type="OrthoDB" id="1678617at2759"/>
<name>A0A5J5SR23_GOSBA</name>
<dbReference type="AlphaFoldDB" id="A0A5J5SR23"/>
<evidence type="ECO:0000256" key="2">
    <source>
        <dbReference type="ARBA" id="ARBA00005018"/>
    </source>
</evidence>